<comment type="caution">
    <text evidence="2">The sequence shown here is derived from an EMBL/GenBank/DDBJ whole genome shotgun (WGS) entry which is preliminary data.</text>
</comment>
<sequence>MKLSLSVSKPLNGDVFQATDKVQGRVDVQLDDLSQTPEVQVLFQGLAKITLKPGFDAKAQVGATPQRHNYKLFSIVQILHLARVDRKTLSASFSFDFPQTAACCGRLGTTKSGVPCPLPPSTLLSTPGAKVRVTYSVTAVCRPPRSSLYHRLLQRTVTEHQSINYAPPIAEQLLYGTQPSPLPPPPVTFLSDDPLLDPGHQLIHSTAWLPASKLGFEDSTDDASNTSASGMTTPESRSPILIPDGLPAYSPAMTLEAVMPNPPTITLGQPVSLNLFLRTPRSLLDAVARTGGRLQLCSLSVRLRRKTQARIGVAKHVDDITWVLWSVNSNVPILQEKVDIACGSVDKDEQQDPRRKKGEGEAGGLHLPESCASAIQGQPGFGACFASRTYTLEVAMGVAVVPASSLSAEKETRKKAIVPADAIQYTRTAIRVMVSEPPPGYDSHARE</sequence>
<name>A0ABP0D0E8_9PEZI</name>
<keyword evidence="3" id="KW-1185">Reference proteome</keyword>
<reference evidence="2 3" key="1">
    <citation type="submission" date="2024-01" db="EMBL/GenBank/DDBJ databases">
        <authorList>
            <person name="Allen C."/>
            <person name="Tagirdzhanova G."/>
        </authorList>
    </citation>
    <scope>NUCLEOTIDE SEQUENCE [LARGE SCALE GENOMIC DNA]</scope>
</reference>
<dbReference type="Proteomes" id="UP001642406">
    <property type="component" value="Unassembled WGS sequence"/>
</dbReference>
<evidence type="ECO:0000313" key="3">
    <source>
        <dbReference type="Proteomes" id="UP001642406"/>
    </source>
</evidence>
<organism evidence="2 3">
    <name type="scientific">Sporothrix bragantina</name>
    <dbReference type="NCBI Taxonomy" id="671064"/>
    <lineage>
        <taxon>Eukaryota</taxon>
        <taxon>Fungi</taxon>
        <taxon>Dikarya</taxon>
        <taxon>Ascomycota</taxon>
        <taxon>Pezizomycotina</taxon>
        <taxon>Sordariomycetes</taxon>
        <taxon>Sordariomycetidae</taxon>
        <taxon>Ophiostomatales</taxon>
        <taxon>Ophiostomataceae</taxon>
        <taxon>Sporothrix</taxon>
    </lineage>
</organism>
<accession>A0ABP0D0E8</accession>
<feature type="region of interest" description="Disordered" evidence="1">
    <location>
        <begin position="219"/>
        <end position="242"/>
    </location>
</feature>
<protein>
    <recommendedName>
        <fullName evidence="4">Arrestin-like N-terminal domain-containing protein</fullName>
    </recommendedName>
</protein>
<feature type="region of interest" description="Disordered" evidence="1">
    <location>
        <begin position="344"/>
        <end position="364"/>
    </location>
</feature>
<gene>
    <name evidence="2" type="ORF">SBRCBS47491_009796</name>
</gene>
<dbReference type="EMBL" id="CAWUHC010000170">
    <property type="protein sequence ID" value="CAK7236909.1"/>
    <property type="molecule type" value="Genomic_DNA"/>
</dbReference>
<evidence type="ECO:0000256" key="1">
    <source>
        <dbReference type="SAM" id="MobiDB-lite"/>
    </source>
</evidence>
<proteinExistence type="predicted"/>
<evidence type="ECO:0008006" key="4">
    <source>
        <dbReference type="Google" id="ProtNLM"/>
    </source>
</evidence>
<evidence type="ECO:0000313" key="2">
    <source>
        <dbReference type="EMBL" id="CAK7236909.1"/>
    </source>
</evidence>